<name>A0A7W9SVY2_ARMRO</name>
<dbReference type="Proteomes" id="UP000520814">
    <property type="component" value="Unassembled WGS sequence"/>
</dbReference>
<dbReference type="InterPro" id="IPR011044">
    <property type="entry name" value="Quino_amine_DH_bsu"/>
</dbReference>
<sequence length="365" mass="40279">MTRFLLVVGTLATVVLASVIGYVEIAGRQRAGEYLWLYRHGAVFSQDNQRFYSLVHRETLWEGTKQLRAWETKSGKLLWQAPVGNPDESRDGFNITIAVSPHYVAVMNTSSVSVHSAATGKVLWTRPEQRLGVEPWIFFSPDEKTLVYALEYKVVAVAAATGAHLWDGDYFWGGGFLPDGTLLLPELRDARNSPKEQSIVVVDPQTGERIRVVDPQTGERIRNVTPEPFDWGLSPSGRLLACVGPKALWLVDTASGKVLQRTVYAFAPQMMSGSMGIGPGTPAITFNSKETKVYPYGSDFWDLKKNTLQKKKLDNEHGGALTSPDGTLVLEKGQTGGLHQRFPLGYLVDTASKKRVVTLEGLTGW</sequence>
<dbReference type="InterPro" id="IPR058545">
    <property type="entry name" value="Beta-prop_EMC1_1st"/>
</dbReference>
<protein>
    <recommendedName>
        <fullName evidence="1">EMC1 first beta-propeller domain-containing protein</fullName>
    </recommendedName>
</protein>
<keyword evidence="3" id="KW-1185">Reference proteome</keyword>
<dbReference type="InterPro" id="IPR015943">
    <property type="entry name" value="WD40/YVTN_repeat-like_dom_sf"/>
</dbReference>
<dbReference type="RefSeq" id="WP_184203459.1">
    <property type="nucleotide sequence ID" value="NZ_JACHGW010000006.1"/>
</dbReference>
<proteinExistence type="predicted"/>
<comment type="caution">
    <text evidence="2">The sequence shown here is derived from an EMBL/GenBank/DDBJ whole genome shotgun (WGS) entry which is preliminary data.</text>
</comment>
<dbReference type="SUPFAM" id="SSF50969">
    <property type="entry name" value="YVTN repeat-like/Quinoprotein amine dehydrogenase"/>
    <property type="match status" value="1"/>
</dbReference>
<feature type="domain" description="EMC1 first beta-propeller" evidence="1">
    <location>
        <begin position="59"/>
        <end position="150"/>
    </location>
</feature>
<reference evidence="2 3" key="1">
    <citation type="submission" date="2020-08" db="EMBL/GenBank/DDBJ databases">
        <title>Genomic Encyclopedia of Type Strains, Phase IV (KMG-IV): sequencing the most valuable type-strain genomes for metagenomic binning, comparative biology and taxonomic classification.</title>
        <authorList>
            <person name="Goeker M."/>
        </authorList>
    </citation>
    <scope>NUCLEOTIDE SEQUENCE [LARGE SCALE GENOMIC DNA]</scope>
    <source>
        <strain evidence="2 3">DSM 23562</strain>
    </source>
</reference>
<gene>
    <name evidence="2" type="ORF">HNQ39_005199</name>
</gene>
<evidence type="ECO:0000259" key="1">
    <source>
        <dbReference type="Pfam" id="PF25293"/>
    </source>
</evidence>
<organism evidence="2 3">
    <name type="scientific">Armatimonas rosea</name>
    <dbReference type="NCBI Taxonomy" id="685828"/>
    <lineage>
        <taxon>Bacteria</taxon>
        <taxon>Bacillati</taxon>
        <taxon>Armatimonadota</taxon>
        <taxon>Armatimonadia</taxon>
        <taxon>Armatimonadales</taxon>
        <taxon>Armatimonadaceae</taxon>
        <taxon>Armatimonas</taxon>
    </lineage>
</organism>
<evidence type="ECO:0000313" key="2">
    <source>
        <dbReference type="EMBL" id="MBB6053365.1"/>
    </source>
</evidence>
<accession>A0A7W9SVY2</accession>
<dbReference type="Gene3D" id="2.130.10.10">
    <property type="entry name" value="YVTN repeat-like/Quinoprotein amine dehydrogenase"/>
    <property type="match status" value="1"/>
</dbReference>
<dbReference type="AlphaFoldDB" id="A0A7W9SVY2"/>
<dbReference type="Pfam" id="PF25293">
    <property type="entry name" value="Beta-prop_EMC1_N"/>
    <property type="match status" value="1"/>
</dbReference>
<evidence type="ECO:0000313" key="3">
    <source>
        <dbReference type="Proteomes" id="UP000520814"/>
    </source>
</evidence>
<dbReference type="EMBL" id="JACHGW010000006">
    <property type="protein sequence ID" value="MBB6053365.1"/>
    <property type="molecule type" value="Genomic_DNA"/>
</dbReference>